<evidence type="ECO:0000256" key="1">
    <source>
        <dbReference type="SAM" id="MobiDB-lite"/>
    </source>
</evidence>
<gene>
    <name evidence="2" type="ORF">C1SCF055_LOCUS33302</name>
</gene>
<proteinExistence type="predicted"/>
<feature type="compositionally biased region" description="Basic and acidic residues" evidence="1">
    <location>
        <begin position="150"/>
        <end position="164"/>
    </location>
</feature>
<evidence type="ECO:0000313" key="3">
    <source>
        <dbReference type="EMBL" id="CAL1161150.1"/>
    </source>
</evidence>
<feature type="compositionally biased region" description="Basic and acidic residues" evidence="1">
    <location>
        <begin position="71"/>
        <end position="83"/>
    </location>
</feature>
<feature type="compositionally biased region" description="Basic and acidic residues" evidence="1">
    <location>
        <begin position="128"/>
        <end position="143"/>
    </location>
</feature>
<dbReference type="EMBL" id="CAMXCT020004122">
    <property type="protein sequence ID" value="CAL1161150.1"/>
    <property type="molecule type" value="Genomic_DNA"/>
</dbReference>
<reference evidence="2" key="1">
    <citation type="submission" date="2022-10" db="EMBL/GenBank/DDBJ databases">
        <authorList>
            <person name="Chen Y."/>
            <person name="Dougan E. K."/>
            <person name="Chan C."/>
            <person name="Rhodes N."/>
            <person name="Thang M."/>
        </authorList>
    </citation>
    <scope>NUCLEOTIDE SEQUENCE</scope>
</reference>
<feature type="region of interest" description="Disordered" evidence="1">
    <location>
        <begin position="29"/>
        <end position="217"/>
    </location>
</feature>
<evidence type="ECO:0000313" key="4">
    <source>
        <dbReference type="Proteomes" id="UP001152797"/>
    </source>
</evidence>
<dbReference type="EMBL" id="CAMXCT010004122">
    <property type="protein sequence ID" value="CAI4007775.1"/>
    <property type="molecule type" value="Genomic_DNA"/>
</dbReference>
<feature type="compositionally biased region" description="Polar residues" evidence="1">
    <location>
        <begin position="89"/>
        <end position="105"/>
    </location>
</feature>
<reference evidence="3" key="2">
    <citation type="submission" date="2024-04" db="EMBL/GenBank/DDBJ databases">
        <authorList>
            <person name="Chen Y."/>
            <person name="Shah S."/>
            <person name="Dougan E. K."/>
            <person name="Thang M."/>
            <person name="Chan C."/>
        </authorList>
    </citation>
    <scope>NUCLEOTIDE SEQUENCE [LARGE SCALE GENOMIC DNA]</scope>
</reference>
<protein>
    <submittedName>
        <fullName evidence="2">Uncharacterized protein</fullName>
    </submittedName>
</protein>
<feature type="compositionally biased region" description="Basic and acidic residues" evidence="1">
    <location>
        <begin position="172"/>
        <end position="181"/>
    </location>
</feature>
<evidence type="ECO:0000313" key="2">
    <source>
        <dbReference type="EMBL" id="CAI4007775.1"/>
    </source>
</evidence>
<name>A0A9P1DCI5_9DINO</name>
<feature type="compositionally biased region" description="Basic and acidic residues" evidence="1">
    <location>
        <begin position="44"/>
        <end position="56"/>
    </location>
</feature>
<dbReference type="EMBL" id="CAMXCT030004122">
    <property type="protein sequence ID" value="CAL4795087.1"/>
    <property type="molecule type" value="Genomic_DNA"/>
</dbReference>
<feature type="compositionally biased region" description="Basic and acidic residues" evidence="1">
    <location>
        <begin position="369"/>
        <end position="381"/>
    </location>
</feature>
<accession>A0A9P1DCI5</accession>
<comment type="caution">
    <text evidence="2">The sequence shown here is derived from an EMBL/GenBank/DDBJ whole genome shotgun (WGS) entry which is preliminary data.</text>
</comment>
<dbReference type="AlphaFoldDB" id="A0A9P1DCI5"/>
<feature type="region of interest" description="Disordered" evidence="1">
    <location>
        <begin position="321"/>
        <end position="381"/>
    </location>
</feature>
<sequence length="824" mass="92701">MPKSKKEPGAVVSKQWSCSELVDGNNALLKAKREKDSPASLQKKIQEYEAELEKLRNSASPDDETQPASETEVHTRKTKKQGEKPVNATGATTPLPSHSSRTTETPQSPPDPPGGSGNPAALKRLRGKGSDPDKDRQIEELRKAGLKMQLEMEKLKQQIDDKKNAGSSKEAFTPKESDRMTAAKTLPKPKNPPKPVEVSEPGLPAPASEAAKRARLRRLCERKPSGRIFVPEEVHSKWKNASSDERDAMVEILEANNWSKEVFVSKVTKSIQKTSKLSRRKKRGWYTEETMATVLKWSKKDRYNKKLNKFYVVYEEGDENLSEDEEIERQDDVQEPTAEVNFSRVGKGMRTRAPEPTVSESESEDDDEKESKADQSNSAEKELERFKSFGSSLLSKEAKLQDLVTDLEQALEELGLREKIENQTQSTTVACSKVTTSESSAKNILKSLRKLITAKEECPGLRLLPHYAKLIAGGARGPKVMASQCTDLHDLGATFAPCSHVVELARAEVQTNPNADQRLRVFAGIRIADAEVGCHQVFQRYGLSAAVEIEKLELFGMKDFPYIPFSTWAQYLLDTNRFTRQLCGCRDFNTMRSVLTEFWSRYHALFPNHEIFSKADAGEVALERTVPFFSHTDEGRSQKHDPLWVLSCHGALGRGTRLYLKMRKHRKAVGQNEMGLNFVGQTWSTQFLLATVLKRKVEDFDTSLELLLRKFSEDCSNLATRGLSHEGQTIWLLHLGTKGDLPALNKESNPRTGAADVPYEDLGENPIWEGTMHSVEDFIGRPSRVSRRVDIRRVHRNVMLRCLILSEQALQKSDDDDRGMDAYM</sequence>
<keyword evidence="4" id="KW-1185">Reference proteome</keyword>
<organism evidence="2">
    <name type="scientific">Cladocopium goreaui</name>
    <dbReference type="NCBI Taxonomy" id="2562237"/>
    <lineage>
        <taxon>Eukaryota</taxon>
        <taxon>Sar</taxon>
        <taxon>Alveolata</taxon>
        <taxon>Dinophyceae</taxon>
        <taxon>Suessiales</taxon>
        <taxon>Symbiodiniaceae</taxon>
        <taxon>Cladocopium</taxon>
    </lineage>
</organism>
<dbReference type="Proteomes" id="UP001152797">
    <property type="component" value="Unassembled WGS sequence"/>
</dbReference>